<dbReference type="EMBL" id="JACJQH010000009">
    <property type="protein sequence ID" value="MBD2195335.1"/>
    <property type="molecule type" value="Genomic_DNA"/>
</dbReference>
<reference evidence="1 2" key="1">
    <citation type="journal article" date="2020" name="ISME J.">
        <title>Comparative genomics reveals insights into cyanobacterial evolution and habitat adaptation.</title>
        <authorList>
            <person name="Chen M.Y."/>
            <person name="Teng W.K."/>
            <person name="Zhao L."/>
            <person name="Hu C.X."/>
            <person name="Zhou Y.K."/>
            <person name="Han B.P."/>
            <person name="Song L.R."/>
            <person name="Shu W.S."/>
        </authorList>
    </citation>
    <scope>NUCLEOTIDE SEQUENCE [LARGE SCALE GENOMIC DNA]</scope>
    <source>
        <strain evidence="1 2">FACHB-288</strain>
    </source>
</reference>
<keyword evidence="2" id="KW-1185">Reference proteome</keyword>
<organism evidence="1 2">
    <name type="scientific">Calothrix parietina FACHB-288</name>
    <dbReference type="NCBI Taxonomy" id="2692896"/>
    <lineage>
        <taxon>Bacteria</taxon>
        <taxon>Bacillati</taxon>
        <taxon>Cyanobacteriota</taxon>
        <taxon>Cyanophyceae</taxon>
        <taxon>Nostocales</taxon>
        <taxon>Calotrichaceae</taxon>
        <taxon>Calothrix</taxon>
    </lineage>
</organism>
<gene>
    <name evidence="1" type="ORF">H6G24_07490</name>
</gene>
<dbReference type="RefSeq" id="WP_190539414.1">
    <property type="nucleotide sequence ID" value="NZ_CAWPNO010000128.1"/>
</dbReference>
<comment type="caution">
    <text evidence="1">The sequence shown here is derived from an EMBL/GenBank/DDBJ whole genome shotgun (WGS) entry which is preliminary data.</text>
</comment>
<dbReference type="Proteomes" id="UP000658514">
    <property type="component" value="Unassembled WGS sequence"/>
</dbReference>
<evidence type="ECO:0008006" key="3">
    <source>
        <dbReference type="Google" id="ProtNLM"/>
    </source>
</evidence>
<proteinExistence type="predicted"/>
<evidence type="ECO:0000313" key="1">
    <source>
        <dbReference type="EMBL" id="MBD2195335.1"/>
    </source>
</evidence>
<protein>
    <recommendedName>
        <fullName evidence="3">Transposase</fullName>
    </recommendedName>
</protein>
<accession>A0ABR8A5R6</accession>
<evidence type="ECO:0000313" key="2">
    <source>
        <dbReference type="Proteomes" id="UP000658514"/>
    </source>
</evidence>
<sequence length="47" mass="5556">MKIYLKSQPSTVNRQPSTVNRQRYFQVKLLYFLPPNLTGIIQTPFVE</sequence>
<name>A0ABR8A5R6_9CYAN</name>